<name>A0AAV4WIU2_CAEEX</name>
<sequence length="73" mass="8347">MPKINLKRSDHASDRLFQTCFAGSVPYLPQSSQHQQSVNHNLNDCRVEEIDQDVHPLIEERDELSIPTSESKS</sequence>
<accession>A0AAV4WIU2</accession>
<organism evidence="1 2">
    <name type="scientific">Caerostris extrusa</name>
    <name type="common">Bark spider</name>
    <name type="synonym">Caerostris bankana</name>
    <dbReference type="NCBI Taxonomy" id="172846"/>
    <lineage>
        <taxon>Eukaryota</taxon>
        <taxon>Metazoa</taxon>
        <taxon>Ecdysozoa</taxon>
        <taxon>Arthropoda</taxon>
        <taxon>Chelicerata</taxon>
        <taxon>Arachnida</taxon>
        <taxon>Araneae</taxon>
        <taxon>Araneomorphae</taxon>
        <taxon>Entelegynae</taxon>
        <taxon>Araneoidea</taxon>
        <taxon>Araneidae</taxon>
        <taxon>Caerostris</taxon>
    </lineage>
</organism>
<evidence type="ECO:0000313" key="1">
    <source>
        <dbReference type="EMBL" id="GIY82213.1"/>
    </source>
</evidence>
<keyword evidence="2" id="KW-1185">Reference proteome</keyword>
<evidence type="ECO:0000313" key="2">
    <source>
        <dbReference type="Proteomes" id="UP001054945"/>
    </source>
</evidence>
<protein>
    <submittedName>
        <fullName evidence="1">Centrosomal protein</fullName>
    </submittedName>
</protein>
<comment type="caution">
    <text evidence="1">The sequence shown here is derived from an EMBL/GenBank/DDBJ whole genome shotgun (WGS) entry which is preliminary data.</text>
</comment>
<gene>
    <name evidence="1" type="primary">Cep97</name>
    <name evidence="1" type="ORF">CEXT_31771</name>
</gene>
<proteinExistence type="predicted"/>
<reference evidence="1 2" key="1">
    <citation type="submission" date="2021-06" db="EMBL/GenBank/DDBJ databases">
        <title>Caerostris extrusa draft genome.</title>
        <authorList>
            <person name="Kono N."/>
            <person name="Arakawa K."/>
        </authorList>
    </citation>
    <scope>NUCLEOTIDE SEQUENCE [LARGE SCALE GENOMIC DNA]</scope>
</reference>
<dbReference type="AlphaFoldDB" id="A0AAV4WIU2"/>
<dbReference type="Proteomes" id="UP001054945">
    <property type="component" value="Unassembled WGS sequence"/>
</dbReference>
<dbReference type="EMBL" id="BPLR01016222">
    <property type="protein sequence ID" value="GIY82213.1"/>
    <property type="molecule type" value="Genomic_DNA"/>
</dbReference>